<reference evidence="1 2" key="1">
    <citation type="submission" date="2020-11" db="EMBL/GenBank/DDBJ databases">
        <title>Sequencing the genomes of 1000 actinobacteria strains.</title>
        <authorList>
            <person name="Klenk H.-P."/>
        </authorList>
    </citation>
    <scope>NUCLEOTIDE SEQUENCE [LARGE SCALE GENOMIC DNA]</scope>
    <source>
        <strain evidence="1 2">DSM 101695</strain>
    </source>
</reference>
<dbReference type="Gene3D" id="2.40.10.10">
    <property type="entry name" value="Trypsin-like serine proteases"/>
    <property type="match status" value="2"/>
</dbReference>
<dbReference type="SUPFAM" id="SSF50494">
    <property type="entry name" value="Trypsin-like serine proteases"/>
    <property type="match status" value="1"/>
</dbReference>
<dbReference type="RefSeq" id="WP_196925115.1">
    <property type="nucleotide sequence ID" value="NZ_JADOTY010000001.1"/>
</dbReference>
<keyword evidence="2" id="KW-1185">Reference proteome</keyword>
<sequence length="384" mass="40077">MSPDRAAAQPSLAGFAPAVDVDAMNRQFHHLEAIAAGSPEGSGGTYFDEKTGQLVVRQVANADGARLRSEVAARSRQAGEVPVRFETTTVSMQRLETATKALKSSRAWAGDSAGSVHQVWLDRLTPQIVIDASGDAEALVAAAVKATSLTPRVSLSKTGTVEASRRVDSAPYYGGLALFNSVPGNARTADAWCTTGFRMTRGGTNSNWVTTAGHCGPNQRNFWHGGWNLRVSSNYYSLGTDVAMLAGENGAYFSRHSWFGGRDTSTSHPVTAKLTGWPAIGSAVYLSGANGGLVYGLVRDTNNTDCNGTPTVVVDTVTGHPSDGPVLGGDSGGPVTRWNTATSATNDLTAEGIITCSDSSSRADFTPIHRVEAATDAVVVIGGN</sequence>
<proteinExistence type="predicted"/>
<dbReference type="InterPro" id="IPR009003">
    <property type="entry name" value="Peptidase_S1_PA"/>
</dbReference>
<name>A0ABS0KBD8_9ACTN</name>
<dbReference type="EMBL" id="JADOTY010000001">
    <property type="protein sequence ID" value="MBG6105949.1"/>
    <property type="molecule type" value="Genomic_DNA"/>
</dbReference>
<accession>A0ABS0KBD8</accession>
<comment type="caution">
    <text evidence="1">The sequence shown here is derived from an EMBL/GenBank/DDBJ whole genome shotgun (WGS) entry which is preliminary data.</text>
</comment>
<protein>
    <submittedName>
        <fullName evidence="1">Uncharacterized protein</fullName>
    </submittedName>
</protein>
<organism evidence="1 2">
    <name type="scientific">Micromonospora vinacea</name>
    <dbReference type="NCBI Taxonomy" id="709878"/>
    <lineage>
        <taxon>Bacteria</taxon>
        <taxon>Bacillati</taxon>
        <taxon>Actinomycetota</taxon>
        <taxon>Actinomycetes</taxon>
        <taxon>Micromonosporales</taxon>
        <taxon>Micromonosporaceae</taxon>
        <taxon>Micromonospora</taxon>
    </lineage>
</organism>
<gene>
    <name evidence="1" type="ORF">IW249_006363</name>
</gene>
<evidence type="ECO:0000313" key="2">
    <source>
        <dbReference type="Proteomes" id="UP000631791"/>
    </source>
</evidence>
<dbReference type="Proteomes" id="UP000631791">
    <property type="component" value="Unassembled WGS sequence"/>
</dbReference>
<evidence type="ECO:0000313" key="1">
    <source>
        <dbReference type="EMBL" id="MBG6105949.1"/>
    </source>
</evidence>
<dbReference type="InterPro" id="IPR043504">
    <property type="entry name" value="Peptidase_S1_PA_chymotrypsin"/>
</dbReference>